<protein>
    <submittedName>
        <fullName evidence="1">Uncharacterized protein</fullName>
    </submittedName>
</protein>
<gene>
    <name evidence="1" type="ORF">ACFQ27_18070</name>
</gene>
<proteinExistence type="predicted"/>
<keyword evidence="2" id="KW-1185">Reference proteome</keyword>
<name>A0ABW3T6E8_9CAUL</name>
<organism evidence="1 2">
    <name type="scientific">Phenylobacterium conjunctum</name>
    <dbReference type="NCBI Taxonomy" id="1298959"/>
    <lineage>
        <taxon>Bacteria</taxon>
        <taxon>Pseudomonadati</taxon>
        <taxon>Pseudomonadota</taxon>
        <taxon>Alphaproteobacteria</taxon>
        <taxon>Caulobacterales</taxon>
        <taxon>Caulobacteraceae</taxon>
        <taxon>Phenylobacterium</taxon>
    </lineage>
</organism>
<dbReference type="RefSeq" id="WP_377354574.1">
    <property type="nucleotide sequence ID" value="NZ_JBHTLQ010000060.1"/>
</dbReference>
<accession>A0ABW3T6E8</accession>
<evidence type="ECO:0000313" key="2">
    <source>
        <dbReference type="Proteomes" id="UP001597216"/>
    </source>
</evidence>
<comment type="caution">
    <text evidence="1">The sequence shown here is derived from an EMBL/GenBank/DDBJ whole genome shotgun (WGS) entry which is preliminary data.</text>
</comment>
<reference evidence="2" key="1">
    <citation type="journal article" date="2019" name="Int. J. Syst. Evol. Microbiol.">
        <title>The Global Catalogue of Microorganisms (GCM) 10K type strain sequencing project: providing services to taxonomists for standard genome sequencing and annotation.</title>
        <authorList>
            <consortium name="The Broad Institute Genomics Platform"/>
            <consortium name="The Broad Institute Genome Sequencing Center for Infectious Disease"/>
            <person name="Wu L."/>
            <person name="Ma J."/>
        </authorList>
    </citation>
    <scope>NUCLEOTIDE SEQUENCE [LARGE SCALE GENOMIC DNA]</scope>
    <source>
        <strain evidence="2">CCUG 55074</strain>
    </source>
</reference>
<sequence>MMGNGWAMGWTAIIAAGLVAVSGLSAREVHGPGFELVVIDSLDKPDGPFWFVPHDNEAAAWRVGLEALQAHGGRLVAVENAGRRMWPAPCPVSCDPNRSLGANPYGDAVIRLMSPGQPVVGLHTNAPGRRGLGAGAGTTWADARDRNVWMPRALAGFADGDALAIVAGTRPKSDAAPPCLPNFMMGGAPMLYEEVRDGGDGSMSNDLALRQPERTYVALEARHGDDDSLRALLAILMACPAYAQP</sequence>
<dbReference type="EMBL" id="JBHTLQ010000060">
    <property type="protein sequence ID" value="MFD1192502.1"/>
    <property type="molecule type" value="Genomic_DNA"/>
</dbReference>
<dbReference type="Proteomes" id="UP001597216">
    <property type="component" value="Unassembled WGS sequence"/>
</dbReference>
<evidence type="ECO:0000313" key="1">
    <source>
        <dbReference type="EMBL" id="MFD1192502.1"/>
    </source>
</evidence>